<gene>
    <name evidence="1" type="ORF">QBC34DRAFT_448565</name>
</gene>
<evidence type="ECO:0000313" key="1">
    <source>
        <dbReference type="EMBL" id="KAK4449840.1"/>
    </source>
</evidence>
<evidence type="ECO:0000313" key="2">
    <source>
        <dbReference type="Proteomes" id="UP001321760"/>
    </source>
</evidence>
<protein>
    <submittedName>
        <fullName evidence="1">Short-chain dehydrogenase reductase</fullName>
    </submittedName>
</protein>
<organism evidence="1 2">
    <name type="scientific">Podospora aff. communis PSN243</name>
    <dbReference type="NCBI Taxonomy" id="3040156"/>
    <lineage>
        <taxon>Eukaryota</taxon>
        <taxon>Fungi</taxon>
        <taxon>Dikarya</taxon>
        <taxon>Ascomycota</taxon>
        <taxon>Pezizomycotina</taxon>
        <taxon>Sordariomycetes</taxon>
        <taxon>Sordariomycetidae</taxon>
        <taxon>Sordariales</taxon>
        <taxon>Podosporaceae</taxon>
        <taxon>Podospora</taxon>
    </lineage>
</organism>
<dbReference type="EMBL" id="MU865935">
    <property type="protein sequence ID" value="KAK4449840.1"/>
    <property type="molecule type" value="Genomic_DNA"/>
</dbReference>
<dbReference type="SUPFAM" id="SSF51735">
    <property type="entry name" value="NAD(P)-binding Rossmann-fold domains"/>
    <property type="match status" value="1"/>
</dbReference>
<keyword evidence="2" id="KW-1185">Reference proteome</keyword>
<dbReference type="Gene3D" id="3.40.50.720">
    <property type="entry name" value="NAD(P)-binding Rossmann-like Domain"/>
    <property type="match status" value="2"/>
</dbReference>
<name>A0AAV9GQQ8_9PEZI</name>
<accession>A0AAV9GQQ8</accession>
<proteinExistence type="predicted"/>
<comment type="caution">
    <text evidence="1">The sequence shown here is derived from an EMBL/GenBank/DDBJ whole genome shotgun (WGS) entry which is preliminary data.</text>
</comment>
<dbReference type="AlphaFoldDB" id="A0AAV9GQQ8"/>
<reference evidence="1" key="2">
    <citation type="submission" date="2023-05" db="EMBL/GenBank/DDBJ databases">
        <authorList>
            <consortium name="Lawrence Berkeley National Laboratory"/>
            <person name="Steindorff A."/>
            <person name="Hensen N."/>
            <person name="Bonometti L."/>
            <person name="Westerberg I."/>
            <person name="Brannstrom I.O."/>
            <person name="Guillou S."/>
            <person name="Cros-Aarteil S."/>
            <person name="Calhoun S."/>
            <person name="Haridas S."/>
            <person name="Kuo A."/>
            <person name="Mondo S."/>
            <person name="Pangilinan J."/>
            <person name="Riley R."/>
            <person name="Labutti K."/>
            <person name="Andreopoulos B."/>
            <person name="Lipzen A."/>
            <person name="Chen C."/>
            <person name="Yanf M."/>
            <person name="Daum C."/>
            <person name="Ng V."/>
            <person name="Clum A."/>
            <person name="Ohm R."/>
            <person name="Martin F."/>
            <person name="Silar P."/>
            <person name="Natvig D."/>
            <person name="Lalanne C."/>
            <person name="Gautier V."/>
            <person name="Ament-Velasquez S.L."/>
            <person name="Kruys A."/>
            <person name="Hutchinson M.I."/>
            <person name="Powell A.J."/>
            <person name="Barry K."/>
            <person name="Miller A.N."/>
            <person name="Grigoriev I.V."/>
            <person name="Debuchy R."/>
            <person name="Gladieux P."/>
            <person name="Thoren M.H."/>
            <person name="Johannesson H."/>
        </authorList>
    </citation>
    <scope>NUCLEOTIDE SEQUENCE</scope>
    <source>
        <strain evidence="1">PSN243</strain>
    </source>
</reference>
<sequence length="235" mass="25026">MDQLAPDHFVTSIQHRTPAFAHAGPRGRFLVGRDLAALRAAKRSVHAINPIIQTLAVVTDISSAAAVTALFATIATTFDGSAATILINNADFLSGDSAAPMHAQDPHAGVSTSSQPRLGAAWLVYSFLSGYSLSKLAGLQLMNFVATAYPQVTAVALHPGLVDTDMFDEAFRSFDLDSPALVSGVTVWLAAGSERANVEDLGERKEEIVTGELLKMKLNGKLGKDQFSEESTWTR</sequence>
<dbReference type="Proteomes" id="UP001321760">
    <property type="component" value="Unassembled WGS sequence"/>
</dbReference>
<reference evidence="1" key="1">
    <citation type="journal article" date="2023" name="Mol. Phylogenet. Evol.">
        <title>Genome-scale phylogeny and comparative genomics of the fungal order Sordariales.</title>
        <authorList>
            <person name="Hensen N."/>
            <person name="Bonometti L."/>
            <person name="Westerberg I."/>
            <person name="Brannstrom I.O."/>
            <person name="Guillou S."/>
            <person name="Cros-Aarteil S."/>
            <person name="Calhoun S."/>
            <person name="Haridas S."/>
            <person name="Kuo A."/>
            <person name="Mondo S."/>
            <person name="Pangilinan J."/>
            <person name="Riley R."/>
            <person name="LaButti K."/>
            <person name="Andreopoulos B."/>
            <person name="Lipzen A."/>
            <person name="Chen C."/>
            <person name="Yan M."/>
            <person name="Daum C."/>
            <person name="Ng V."/>
            <person name="Clum A."/>
            <person name="Steindorff A."/>
            <person name="Ohm R.A."/>
            <person name="Martin F."/>
            <person name="Silar P."/>
            <person name="Natvig D.O."/>
            <person name="Lalanne C."/>
            <person name="Gautier V."/>
            <person name="Ament-Velasquez S.L."/>
            <person name="Kruys A."/>
            <person name="Hutchinson M.I."/>
            <person name="Powell A.J."/>
            <person name="Barry K."/>
            <person name="Miller A.N."/>
            <person name="Grigoriev I.V."/>
            <person name="Debuchy R."/>
            <person name="Gladieux P."/>
            <person name="Hiltunen Thoren M."/>
            <person name="Johannesson H."/>
        </authorList>
    </citation>
    <scope>NUCLEOTIDE SEQUENCE</scope>
    <source>
        <strain evidence="1">PSN243</strain>
    </source>
</reference>
<dbReference type="InterPro" id="IPR036291">
    <property type="entry name" value="NAD(P)-bd_dom_sf"/>
</dbReference>